<gene>
    <name evidence="2" type="ORF">V4839_21505</name>
</gene>
<reference evidence="2 3" key="1">
    <citation type="submission" date="2023-10" db="EMBL/GenBank/DDBJ databases">
        <title>Wastewater isolates of ESBL- and carbapenemase-producing Gram-negative bacteria from New Zealand.</title>
        <authorList>
            <person name="Straub C."/>
            <person name="Weaver L."/>
            <person name="Cornelius A."/>
            <person name="Mcgill E."/>
            <person name="Dyet K."/>
            <person name="White L."/>
            <person name="Pattis I."/>
        </authorList>
    </citation>
    <scope>NUCLEOTIDE SEQUENCE [LARGE SCALE GENOMIC DNA]</scope>
    <source>
        <strain evidence="2 3">ESBL35</strain>
    </source>
</reference>
<dbReference type="RefSeq" id="WP_331390672.1">
    <property type="nucleotide sequence ID" value="NZ_JAZKLB010000001.1"/>
</dbReference>
<evidence type="ECO:0000313" key="2">
    <source>
        <dbReference type="EMBL" id="MEE9686032.1"/>
    </source>
</evidence>
<proteinExistence type="predicted"/>
<sequence>MMKKRNGKQIKASASRKLRGAKPPKEPIPALKQERFSSICERVILHAEKTNEFSADYYFCKAVIAREAKAFQTERQAVLNLITFSGTPATPLIQSALGQNERYLFSEQICSVLSLAKDDESSDPYMAIIRAFILSGTKQQYATYFNCLMGTSASFNKERPLFDIDQTQNIQLLTFYEATHRILVDNSRQPLTLEKLTQFVSMQVGEETSQSLLFFESYFNIDRKPSYGIRIARQFLSAPNLSTKINYLNSLACNTAQAALAMADIEEAKYWVKFISDESEAKKLKRSITKFEKKIEIRIEHPLNPEHIAPTSLETISTRLLMILYAFVDGCGDDWGFKTLSRGGKYIFPSDSMTVELYQSLAINGLIKISTASFNSLDDAALNEFAEILWSAKFHLNIIGIADCRLMALPILLEELKRRGDKTEAAWQIRKLIATGYFFNTFEYYLHNVDDSWAREFVLNEATAERIRASTLSGKDLAYIARSSIRFSAGHHAMGSTNCNRHTCNTLIGSINRYLDWVNEGRYSYNAYERSKKQPILSAERLLEQIAGFTLEDIYNLPSLPPEIVEEEFEEE</sequence>
<feature type="compositionally biased region" description="Basic residues" evidence="1">
    <location>
        <begin position="1"/>
        <end position="22"/>
    </location>
</feature>
<protein>
    <submittedName>
        <fullName evidence="2">Uncharacterized protein</fullName>
    </submittedName>
</protein>
<comment type="caution">
    <text evidence="2">The sequence shown here is derived from an EMBL/GenBank/DDBJ whole genome shotgun (WGS) entry which is preliminary data.</text>
</comment>
<dbReference type="Proteomes" id="UP001335910">
    <property type="component" value="Unassembled WGS sequence"/>
</dbReference>
<name>A0ABU7UGK1_LELAM</name>
<organism evidence="2 3">
    <name type="scientific">Lelliottia amnigena</name>
    <name type="common">Enterobacter amnigenus</name>
    <dbReference type="NCBI Taxonomy" id="61646"/>
    <lineage>
        <taxon>Bacteria</taxon>
        <taxon>Pseudomonadati</taxon>
        <taxon>Pseudomonadota</taxon>
        <taxon>Gammaproteobacteria</taxon>
        <taxon>Enterobacterales</taxon>
        <taxon>Enterobacteriaceae</taxon>
        <taxon>Lelliottia</taxon>
    </lineage>
</organism>
<feature type="region of interest" description="Disordered" evidence="1">
    <location>
        <begin position="1"/>
        <end position="28"/>
    </location>
</feature>
<accession>A0ABU7UGK1</accession>
<keyword evidence="3" id="KW-1185">Reference proteome</keyword>
<evidence type="ECO:0000313" key="3">
    <source>
        <dbReference type="Proteomes" id="UP001335910"/>
    </source>
</evidence>
<dbReference type="EMBL" id="JAZKLI010000001">
    <property type="protein sequence ID" value="MEE9686032.1"/>
    <property type="molecule type" value="Genomic_DNA"/>
</dbReference>
<evidence type="ECO:0000256" key="1">
    <source>
        <dbReference type="SAM" id="MobiDB-lite"/>
    </source>
</evidence>